<dbReference type="InterPro" id="IPR027417">
    <property type="entry name" value="P-loop_NTPase"/>
</dbReference>
<sequence length="303" mass="34010">MAVPALELIDLRKTYAGGVEAVRGVSLHVEEGEFFGLLGPNGAGKTTCIGIITSLVYKTSGTVRIFGIDIDHDFSAAKRLIGVVPQEMNFSIFEKVEDIVCQQAGYYGIPRPQAAQRAEYYLRRLSLWDKRHVPAQELSGGMKRRLMIARGLVHDPKLLILDEPTAGVDVELRRGMWEFLEGLNREGRTVILTTHYLEEAEQLCNRIGIIADGRLVTHADKRELLKRLDRQTFILDLASPVTAVEPFGSVPFTVVDETTVEVTLPRERSLNELFAHLDRHGLTVDSMRTKANRLEEIFVEMVQ</sequence>
<evidence type="ECO:0000259" key="4">
    <source>
        <dbReference type="PROSITE" id="PS50893"/>
    </source>
</evidence>
<protein>
    <submittedName>
        <fullName evidence="5">ABC transporter ATP-binding protein</fullName>
    </submittedName>
</protein>
<keyword evidence="1" id="KW-0813">Transport</keyword>
<keyword evidence="3 5" id="KW-0067">ATP-binding</keyword>
<dbReference type="Pfam" id="PF00005">
    <property type="entry name" value="ABC_tran"/>
    <property type="match status" value="1"/>
</dbReference>
<dbReference type="GO" id="GO:0005524">
    <property type="term" value="F:ATP binding"/>
    <property type="evidence" value="ECO:0007669"/>
    <property type="project" value="UniProtKB-KW"/>
</dbReference>
<dbReference type="PROSITE" id="PS50893">
    <property type="entry name" value="ABC_TRANSPORTER_2"/>
    <property type="match status" value="1"/>
</dbReference>
<dbReference type="SMART" id="SM00382">
    <property type="entry name" value="AAA"/>
    <property type="match status" value="1"/>
</dbReference>
<dbReference type="PROSITE" id="PS00211">
    <property type="entry name" value="ABC_TRANSPORTER_1"/>
    <property type="match status" value="1"/>
</dbReference>
<dbReference type="InterPro" id="IPR017871">
    <property type="entry name" value="ABC_transporter-like_CS"/>
</dbReference>
<dbReference type="Proteomes" id="UP000830055">
    <property type="component" value="Chromosome"/>
</dbReference>
<gene>
    <name evidence="5" type="primary">yadG</name>
    <name evidence="5" type="ORF">DPPLL_29110</name>
</gene>
<dbReference type="InterPro" id="IPR003439">
    <property type="entry name" value="ABC_transporter-like_ATP-bd"/>
</dbReference>
<dbReference type="PANTHER" id="PTHR42711">
    <property type="entry name" value="ABC TRANSPORTER ATP-BINDING PROTEIN"/>
    <property type="match status" value="1"/>
</dbReference>
<dbReference type="RefSeq" id="WP_284151896.1">
    <property type="nucleotide sequence ID" value="NZ_AP025516.1"/>
</dbReference>
<feature type="domain" description="ABC transporter" evidence="4">
    <location>
        <begin position="6"/>
        <end position="237"/>
    </location>
</feature>
<keyword evidence="2" id="KW-0547">Nucleotide-binding</keyword>
<dbReference type="InterPro" id="IPR003593">
    <property type="entry name" value="AAA+_ATPase"/>
</dbReference>
<evidence type="ECO:0000256" key="2">
    <source>
        <dbReference type="ARBA" id="ARBA00022741"/>
    </source>
</evidence>
<dbReference type="PANTHER" id="PTHR42711:SF15">
    <property type="entry name" value="ABC-TYPE MULTIDRUG TRANSPORT SYSTEM, ATPASE COMPONENT"/>
    <property type="match status" value="1"/>
</dbReference>
<accession>A0ABM7WC20</accession>
<proteinExistence type="predicted"/>
<evidence type="ECO:0000313" key="6">
    <source>
        <dbReference type="Proteomes" id="UP000830055"/>
    </source>
</evidence>
<dbReference type="EMBL" id="AP025516">
    <property type="protein sequence ID" value="BDD88546.1"/>
    <property type="molecule type" value="Genomic_DNA"/>
</dbReference>
<dbReference type="CDD" id="cd03230">
    <property type="entry name" value="ABC_DR_subfamily_A"/>
    <property type="match status" value="1"/>
</dbReference>
<evidence type="ECO:0000256" key="1">
    <source>
        <dbReference type="ARBA" id="ARBA00022448"/>
    </source>
</evidence>
<organism evidence="5 6">
    <name type="scientific">Desulfofustis limnaeus</name>
    <dbReference type="NCBI Taxonomy" id="2740163"/>
    <lineage>
        <taxon>Bacteria</taxon>
        <taxon>Pseudomonadati</taxon>
        <taxon>Thermodesulfobacteriota</taxon>
        <taxon>Desulfobulbia</taxon>
        <taxon>Desulfobulbales</taxon>
        <taxon>Desulfocapsaceae</taxon>
        <taxon>Desulfofustis</taxon>
    </lineage>
</organism>
<evidence type="ECO:0000256" key="3">
    <source>
        <dbReference type="ARBA" id="ARBA00022840"/>
    </source>
</evidence>
<keyword evidence="6" id="KW-1185">Reference proteome</keyword>
<name>A0ABM7WC20_9BACT</name>
<dbReference type="SUPFAM" id="SSF52540">
    <property type="entry name" value="P-loop containing nucleoside triphosphate hydrolases"/>
    <property type="match status" value="1"/>
</dbReference>
<evidence type="ECO:0000313" key="5">
    <source>
        <dbReference type="EMBL" id="BDD88546.1"/>
    </source>
</evidence>
<reference evidence="5 6" key="1">
    <citation type="submission" date="2022-01" db="EMBL/GenBank/DDBJ databases">
        <title>Desulfofustis limnae sp. nov., a novel mesophilic sulfate-reducing bacterium isolated from marsh soil.</title>
        <authorList>
            <person name="Watanabe M."/>
            <person name="Takahashi A."/>
            <person name="Kojima H."/>
            <person name="Fukui M."/>
        </authorList>
    </citation>
    <scope>NUCLEOTIDE SEQUENCE [LARGE SCALE GENOMIC DNA]</scope>
    <source>
        <strain evidence="5 6">PPLL</strain>
    </source>
</reference>
<dbReference type="InterPro" id="IPR050763">
    <property type="entry name" value="ABC_transporter_ATP-binding"/>
</dbReference>
<dbReference type="Gene3D" id="3.40.50.300">
    <property type="entry name" value="P-loop containing nucleotide triphosphate hydrolases"/>
    <property type="match status" value="1"/>
</dbReference>